<dbReference type="GO" id="GO:0005730">
    <property type="term" value="C:nucleolus"/>
    <property type="evidence" value="ECO:0007669"/>
    <property type="project" value="UniProtKB-SubCell"/>
</dbReference>
<keyword evidence="9" id="KW-1185">Reference proteome</keyword>
<dbReference type="GO" id="GO:0000027">
    <property type="term" value="P:ribosomal large subunit assembly"/>
    <property type="evidence" value="ECO:0007669"/>
    <property type="project" value="TreeGrafter"/>
</dbReference>
<protein>
    <recommendedName>
        <fullName evidence="4">Ribosome biogenesis protein NOP53</fullName>
    </recommendedName>
</protein>
<evidence type="ECO:0000256" key="5">
    <source>
        <dbReference type="ARBA" id="ARBA00022517"/>
    </source>
</evidence>
<organism evidence="8 9">
    <name type="scientific">Fonsecaea erecta</name>
    <dbReference type="NCBI Taxonomy" id="1367422"/>
    <lineage>
        <taxon>Eukaryota</taxon>
        <taxon>Fungi</taxon>
        <taxon>Dikarya</taxon>
        <taxon>Ascomycota</taxon>
        <taxon>Pezizomycotina</taxon>
        <taxon>Eurotiomycetes</taxon>
        <taxon>Chaetothyriomycetidae</taxon>
        <taxon>Chaetothyriales</taxon>
        <taxon>Herpotrichiellaceae</taxon>
        <taxon>Fonsecaea</taxon>
    </lineage>
</organism>
<name>A0A178ZCM2_9EURO</name>
<evidence type="ECO:0000313" key="8">
    <source>
        <dbReference type="EMBL" id="OAP57412.1"/>
    </source>
</evidence>
<keyword evidence="6" id="KW-0539">Nucleus</keyword>
<feature type="compositionally biased region" description="Low complexity" evidence="7">
    <location>
        <begin position="392"/>
        <end position="403"/>
    </location>
</feature>
<dbReference type="GeneID" id="30012318"/>
<gene>
    <name evidence="8" type="ORF">AYL99_08150</name>
</gene>
<dbReference type="PANTHER" id="PTHR14211:SF7">
    <property type="entry name" value="RIBOSOME BIOGENESIS PROTEIN NOP53"/>
    <property type="match status" value="1"/>
</dbReference>
<feature type="compositionally biased region" description="Polar residues" evidence="7">
    <location>
        <begin position="382"/>
        <end position="391"/>
    </location>
</feature>
<dbReference type="GO" id="GO:0005654">
    <property type="term" value="C:nucleoplasm"/>
    <property type="evidence" value="ECO:0007669"/>
    <property type="project" value="UniProtKB-SubCell"/>
</dbReference>
<feature type="region of interest" description="Disordered" evidence="7">
    <location>
        <begin position="363"/>
        <end position="420"/>
    </location>
</feature>
<dbReference type="AlphaFoldDB" id="A0A178ZCM2"/>
<comment type="similarity">
    <text evidence="3">Belongs to the NOP53 family.</text>
</comment>
<feature type="compositionally biased region" description="Acidic residues" evidence="7">
    <location>
        <begin position="291"/>
        <end position="306"/>
    </location>
</feature>
<evidence type="ECO:0000256" key="4">
    <source>
        <dbReference type="ARBA" id="ARBA00018339"/>
    </source>
</evidence>
<feature type="region of interest" description="Disordered" evidence="7">
    <location>
        <begin position="223"/>
        <end position="243"/>
    </location>
</feature>
<dbReference type="InterPro" id="IPR011687">
    <property type="entry name" value="Nop53/GLTSCR2"/>
</dbReference>
<dbReference type="PANTHER" id="PTHR14211">
    <property type="entry name" value="GLIOMA SUPPRESSOR CANDIDATE REGION GENE 2"/>
    <property type="match status" value="1"/>
</dbReference>
<dbReference type="Proteomes" id="UP000078343">
    <property type="component" value="Unassembled WGS sequence"/>
</dbReference>
<feature type="compositionally biased region" description="Basic and acidic residues" evidence="7">
    <location>
        <begin position="363"/>
        <end position="376"/>
    </location>
</feature>
<evidence type="ECO:0000256" key="3">
    <source>
        <dbReference type="ARBA" id="ARBA00008838"/>
    </source>
</evidence>
<evidence type="ECO:0000313" key="9">
    <source>
        <dbReference type="Proteomes" id="UP000078343"/>
    </source>
</evidence>
<dbReference type="RefSeq" id="XP_018690779.1">
    <property type="nucleotide sequence ID" value="XM_018839658.1"/>
</dbReference>
<evidence type="ECO:0000256" key="6">
    <source>
        <dbReference type="ARBA" id="ARBA00023242"/>
    </source>
</evidence>
<dbReference type="PIRSF" id="PIRSF017302">
    <property type="entry name" value="Gltscr2"/>
    <property type="match status" value="1"/>
</dbReference>
<accession>A0A178ZCM2</accession>
<feature type="compositionally biased region" description="Polar residues" evidence="7">
    <location>
        <begin position="1"/>
        <end position="18"/>
    </location>
</feature>
<feature type="region of interest" description="Disordered" evidence="7">
    <location>
        <begin position="278"/>
        <end position="351"/>
    </location>
</feature>
<feature type="compositionally biased region" description="Basic and acidic residues" evidence="7">
    <location>
        <begin position="333"/>
        <end position="351"/>
    </location>
</feature>
<keyword evidence="5" id="KW-0690">Ribosome biogenesis</keyword>
<dbReference type="GO" id="GO:0006364">
    <property type="term" value="P:rRNA processing"/>
    <property type="evidence" value="ECO:0007669"/>
    <property type="project" value="TreeGrafter"/>
</dbReference>
<dbReference type="EMBL" id="LVYI01000007">
    <property type="protein sequence ID" value="OAP57412.1"/>
    <property type="molecule type" value="Genomic_DNA"/>
</dbReference>
<reference evidence="8 9" key="1">
    <citation type="submission" date="2016-04" db="EMBL/GenBank/DDBJ databases">
        <title>Draft genome of Fonsecaea erecta CBS 125763.</title>
        <authorList>
            <person name="Weiss V.A."/>
            <person name="Vicente V.A."/>
            <person name="Raittz R.T."/>
            <person name="Moreno L.F."/>
            <person name="De Souza E.M."/>
            <person name="Pedrosa F.O."/>
            <person name="Steffens M.B."/>
            <person name="Faoro H."/>
            <person name="Tadra-Sfeir M.Z."/>
            <person name="Najafzadeh M.J."/>
            <person name="Felipe M.S."/>
            <person name="Teixeira M."/>
            <person name="Sun J."/>
            <person name="Xi L."/>
            <person name="Gomes R."/>
            <person name="De Azevedo C.M."/>
            <person name="Salgado C.G."/>
            <person name="Da Silva M.B."/>
            <person name="Nascimento M.F."/>
            <person name="Queiroz-Telles F."/>
            <person name="Attili D.S."/>
            <person name="Gorbushina A."/>
        </authorList>
    </citation>
    <scope>NUCLEOTIDE SEQUENCE [LARGE SCALE GENOMIC DNA]</scope>
    <source>
        <strain evidence="8 9">CBS 125763</strain>
    </source>
</reference>
<evidence type="ECO:0000256" key="1">
    <source>
        <dbReference type="ARBA" id="ARBA00004604"/>
    </source>
</evidence>
<proteinExistence type="inferred from homology"/>
<feature type="region of interest" description="Disordered" evidence="7">
    <location>
        <begin position="1"/>
        <end position="27"/>
    </location>
</feature>
<dbReference type="GO" id="GO:0008097">
    <property type="term" value="F:5S rRNA binding"/>
    <property type="evidence" value="ECO:0007669"/>
    <property type="project" value="TreeGrafter"/>
</dbReference>
<comment type="subcellular location">
    <subcellularLocation>
        <location evidence="1">Nucleus</location>
        <location evidence="1">Nucleolus</location>
    </subcellularLocation>
    <subcellularLocation>
        <location evidence="2">Nucleus</location>
        <location evidence="2">Nucleoplasm</location>
    </subcellularLocation>
</comment>
<evidence type="ECO:0000256" key="2">
    <source>
        <dbReference type="ARBA" id="ARBA00004642"/>
    </source>
</evidence>
<evidence type="ECO:0000256" key="7">
    <source>
        <dbReference type="SAM" id="MobiDB-lite"/>
    </source>
</evidence>
<dbReference type="OrthoDB" id="5072at2759"/>
<sequence>MPPTSTSIGAPSQPTQPSRKGKKAWRKNVDISTVTAGLETLREEIIQHGKPLAEKEQSELFTLDTTGSKEEVLRQARAVGNTHKGRTLKMDEILGRRSAVPALEHLKSNKRVRAAAVTDGVLEPSSKRQKKDWVSKKEVARLRSNLDKISHLDVENIDNAASSFDLWADNNASDTLQASPAAGATGATSLITAPRENEYVPKPRVKVAPPSIRRPPVALTATGVPTQAVPAPDAGQSYNPSFEDWDSLLTREGEKEVQAEQRRLREAQIAAEKQARIDALASQPDPRPEDNQESEWEGFETEDDDEASARELLKRKRPERKTPAQRNKIKRRKEAERLAKHQARMAERQRRGEEIVQALLERQEQQEQQKSDDGVVHADPSPDNTQQPSDLSSSTATSGAAATVLRRKPTLGPARASIPPAPLELVLPDELQDSLRRLRPEGNLLSERFRTILVNGKLEARKPVSRAASRKRRVKVTEKWWAKDFALRV</sequence>
<dbReference type="Pfam" id="PF07767">
    <property type="entry name" value="Nop53"/>
    <property type="match status" value="1"/>
</dbReference>
<dbReference type="STRING" id="1367422.A0A178ZCM2"/>
<comment type="caution">
    <text evidence="8">The sequence shown here is derived from an EMBL/GenBank/DDBJ whole genome shotgun (WGS) entry which is preliminary data.</text>
</comment>